<dbReference type="OrthoDB" id="2361211at2"/>
<reference evidence="2 4" key="1">
    <citation type="submission" date="2014-12" db="EMBL/GenBank/DDBJ databases">
        <title>Draft genome sequences of 29 type strains of Enterococci.</title>
        <authorList>
            <person name="Zhong Z."/>
            <person name="Sun Z."/>
            <person name="Liu W."/>
            <person name="Zhang W."/>
            <person name="Zhang H."/>
        </authorList>
    </citation>
    <scope>NUCLEOTIDE SEQUENCE [LARGE SCALE GENOMIC DNA]</scope>
    <source>
        <strain evidence="2 4">DSM 21207</strain>
    </source>
</reference>
<accession>A0A1L8R213</accession>
<proteinExistence type="inferred from homology"/>
<sequence length="109" mass="12521">MTFDKQKEDDMRIHEIIISTGNVNRSYAVRDIIFVAEKFETDLFDENIDPNESLQDIILMLKRKAFSYGANAVINCHFDHDHVQVDGKTYLEIFAYGTVVQFIETTVGG</sequence>
<dbReference type="InterPro" id="IPR035439">
    <property type="entry name" value="UPF0145_dom_sf"/>
</dbReference>
<evidence type="ECO:0000313" key="5">
    <source>
        <dbReference type="Proteomes" id="UP000216797"/>
    </source>
</evidence>
<dbReference type="AlphaFoldDB" id="A0A1L8R213"/>
<dbReference type="Pfam" id="PF01906">
    <property type="entry name" value="YbjQ_1"/>
    <property type="match status" value="1"/>
</dbReference>
<dbReference type="EMBL" id="LHUG01000008">
    <property type="protein sequence ID" value="PAB00324.1"/>
    <property type="molecule type" value="Genomic_DNA"/>
</dbReference>
<name>A0A1L8R213_9ENTE</name>
<gene>
    <name evidence="3" type="ORF">AKL21_10080</name>
    <name evidence="2" type="ORF">RU96_GL001759</name>
</gene>
<reference evidence="3 5" key="2">
    <citation type="submission" date="2015-08" db="EMBL/GenBank/DDBJ databases">
        <title>Enterococcus genome sequence.</title>
        <authorList>
            <person name="Acedo J.Z."/>
            <person name="Vederas J.C."/>
        </authorList>
    </citation>
    <scope>NUCLEOTIDE SEQUENCE [LARGE SCALE GENOMIC DNA]</scope>
    <source>
        <strain evidence="3 5">49</strain>
    </source>
</reference>
<comment type="caution">
    <text evidence="2">The sequence shown here is derived from an EMBL/GenBank/DDBJ whole genome shotgun (WGS) entry which is preliminary data.</text>
</comment>
<protein>
    <recommendedName>
        <fullName evidence="6">Heavy metal-binding domain-containing protein</fullName>
    </recommendedName>
</protein>
<dbReference type="STRING" id="317010.RU96_GL001759"/>
<dbReference type="Proteomes" id="UP000216797">
    <property type="component" value="Unassembled WGS sequence"/>
</dbReference>
<dbReference type="RefSeq" id="WP_071865760.1">
    <property type="nucleotide sequence ID" value="NZ_JBHLVQ010000016.1"/>
</dbReference>
<evidence type="ECO:0000313" key="3">
    <source>
        <dbReference type="EMBL" id="PAB00324.1"/>
    </source>
</evidence>
<evidence type="ECO:0008006" key="6">
    <source>
        <dbReference type="Google" id="ProtNLM"/>
    </source>
</evidence>
<keyword evidence="5" id="KW-1185">Reference proteome</keyword>
<dbReference type="EMBL" id="JXKG01000034">
    <property type="protein sequence ID" value="OJG13800.1"/>
    <property type="molecule type" value="Genomic_DNA"/>
</dbReference>
<comment type="similarity">
    <text evidence="1">Belongs to the UPF0145 family.</text>
</comment>
<dbReference type="Proteomes" id="UP000182835">
    <property type="component" value="Unassembled WGS sequence"/>
</dbReference>
<organism evidence="2 4">
    <name type="scientific">Enterococcus canintestini</name>
    <dbReference type="NCBI Taxonomy" id="317010"/>
    <lineage>
        <taxon>Bacteria</taxon>
        <taxon>Bacillati</taxon>
        <taxon>Bacillota</taxon>
        <taxon>Bacilli</taxon>
        <taxon>Lactobacillales</taxon>
        <taxon>Enterococcaceae</taxon>
        <taxon>Enterococcus</taxon>
    </lineage>
</organism>
<dbReference type="SUPFAM" id="SSF117782">
    <property type="entry name" value="YbjQ-like"/>
    <property type="match status" value="1"/>
</dbReference>
<evidence type="ECO:0000256" key="1">
    <source>
        <dbReference type="ARBA" id="ARBA00010751"/>
    </source>
</evidence>
<dbReference type="Gene3D" id="3.30.110.70">
    <property type="entry name" value="Hypothetical protein apc22750. Chain B"/>
    <property type="match status" value="1"/>
</dbReference>
<evidence type="ECO:0000313" key="2">
    <source>
        <dbReference type="EMBL" id="OJG13800.1"/>
    </source>
</evidence>
<evidence type="ECO:0000313" key="4">
    <source>
        <dbReference type="Proteomes" id="UP000182835"/>
    </source>
</evidence>
<dbReference type="InterPro" id="IPR002765">
    <property type="entry name" value="UPF0145_YbjQ-like"/>
</dbReference>